<dbReference type="InterPro" id="IPR036282">
    <property type="entry name" value="Glutathione-S-Trfase_C_sf"/>
</dbReference>
<proteinExistence type="inferred from homology"/>
<dbReference type="PROSITE" id="PS50405">
    <property type="entry name" value="GST_CTER"/>
    <property type="match status" value="1"/>
</dbReference>
<dbReference type="SUPFAM" id="SSF47616">
    <property type="entry name" value="GST C-terminal domain-like"/>
    <property type="match status" value="1"/>
</dbReference>
<dbReference type="SUPFAM" id="SSF52833">
    <property type="entry name" value="Thioredoxin-like"/>
    <property type="match status" value="1"/>
</dbReference>
<accession>A0A5N7AHE3</accession>
<evidence type="ECO:0000313" key="4">
    <source>
        <dbReference type="Proteomes" id="UP000326268"/>
    </source>
</evidence>
<dbReference type="SFLD" id="SFLDS00019">
    <property type="entry name" value="Glutathione_Transferase_(cytos"/>
    <property type="match status" value="1"/>
</dbReference>
<sequence>MVEFGQIYAFSGNPRGARVSDYSINILASSISAKHWFSQAQVIAALGGLDVPFTPGFIPLHTNRTEEFKQKFPMGKIPTLEVFAKDAEGNPIKDKDGNNVVEFSLVEGLALATYLATKGNKASQLLGTTDEASAKIMEWVSFAETELTIPSSDPITMTARPLQRYNEKLYQNKCKAMAQALYRLELELKKGNQFLVGEKITIADVFVGSCLHFGVAMLVDAEWRKQIPHCMRYLQGISEITEFKKTFGDVTMVQERPVVPPPDQPLLDPSANE</sequence>
<dbReference type="Gene3D" id="1.20.1050.10">
    <property type="match status" value="1"/>
</dbReference>
<evidence type="ECO:0000259" key="2">
    <source>
        <dbReference type="PROSITE" id="PS50405"/>
    </source>
</evidence>
<gene>
    <name evidence="3" type="ORF">BDV27DRAFT_153244</name>
</gene>
<dbReference type="GO" id="GO:0016740">
    <property type="term" value="F:transferase activity"/>
    <property type="evidence" value="ECO:0007669"/>
    <property type="project" value="UniProtKB-KW"/>
</dbReference>
<protein>
    <submittedName>
        <fullName evidence="3">Glutathione S-transferase</fullName>
    </submittedName>
</protein>
<dbReference type="AlphaFoldDB" id="A0A5N7AHE3"/>
<dbReference type="Pfam" id="PF00043">
    <property type="entry name" value="GST_C"/>
    <property type="match status" value="1"/>
</dbReference>
<dbReference type="InterPro" id="IPR004046">
    <property type="entry name" value="GST_C"/>
</dbReference>
<dbReference type="EMBL" id="ML737576">
    <property type="protein sequence ID" value="KAE8369165.1"/>
    <property type="molecule type" value="Genomic_DNA"/>
</dbReference>
<dbReference type="Proteomes" id="UP000326268">
    <property type="component" value="Unassembled WGS sequence"/>
</dbReference>
<dbReference type="InterPro" id="IPR036249">
    <property type="entry name" value="Thioredoxin-like_sf"/>
</dbReference>
<dbReference type="InterPro" id="IPR050802">
    <property type="entry name" value="EF-GSTs"/>
</dbReference>
<evidence type="ECO:0000313" key="3">
    <source>
        <dbReference type="EMBL" id="KAE8369165.1"/>
    </source>
</evidence>
<dbReference type="GO" id="GO:0006414">
    <property type="term" value="P:translational elongation"/>
    <property type="evidence" value="ECO:0007669"/>
    <property type="project" value="TreeGrafter"/>
</dbReference>
<keyword evidence="4" id="KW-1185">Reference proteome</keyword>
<dbReference type="GO" id="GO:0005737">
    <property type="term" value="C:cytoplasm"/>
    <property type="evidence" value="ECO:0007669"/>
    <property type="project" value="TreeGrafter"/>
</dbReference>
<dbReference type="PANTHER" id="PTHR43986">
    <property type="entry name" value="ELONGATION FACTOR 1-GAMMA"/>
    <property type="match status" value="1"/>
</dbReference>
<dbReference type="InterPro" id="IPR040079">
    <property type="entry name" value="Glutathione_S-Trfase"/>
</dbReference>
<keyword evidence="3" id="KW-0808">Transferase</keyword>
<reference evidence="3 4" key="1">
    <citation type="submission" date="2019-04" db="EMBL/GenBank/DDBJ databases">
        <title>Friends and foes A comparative genomics studyof 23 Aspergillus species from section Flavi.</title>
        <authorList>
            <consortium name="DOE Joint Genome Institute"/>
            <person name="Kjaerbolling I."/>
            <person name="Vesth T."/>
            <person name="Frisvad J.C."/>
            <person name="Nybo J.L."/>
            <person name="Theobald S."/>
            <person name="Kildgaard S."/>
            <person name="Isbrandt T."/>
            <person name="Kuo A."/>
            <person name="Sato A."/>
            <person name="Lyhne E.K."/>
            <person name="Kogle M.E."/>
            <person name="Wiebenga A."/>
            <person name="Kun R.S."/>
            <person name="Lubbers R.J."/>
            <person name="Makela M.R."/>
            <person name="Barry K."/>
            <person name="Chovatia M."/>
            <person name="Clum A."/>
            <person name="Daum C."/>
            <person name="Haridas S."/>
            <person name="He G."/>
            <person name="LaButti K."/>
            <person name="Lipzen A."/>
            <person name="Mondo S."/>
            <person name="Riley R."/>
            <person name="Salamov A."/>
            <person name="Simmons B.A."/>
            <person name="Magnuson J.K."/>
            <person name="Henrissat B."/>
            <person name="Mortensen U.H."/>
            <person name="Larsen T.O."/>
            <person name="Devries R.P."/>
            <person name="Grigoriev I.V."/>
            <person name="Machida M."/>
            <person name="Baker S.E."/>
            <person name="Andersen M.R."/>
        </authorList>
    </citation>
    <scope>NUCLEOTIDE SEQUENCE [LARGE SCALE GENOMIC DNA]</scope>
    <source>
        <strain evidence="3 4">CBS 763.97</strain>
    </source>
</reference>
<name>A0A5N7AHE3_9EURO</name>
<dbReference type="RefSeq" id="XP_031932246.1">
    <property type="nucleotide sequence ID" value="XM_032071742.1"/>
</dbReference>
<dbReference type="Gene3D" id="3.40.30.10">
    <property type="entry name" value="Glutaredoxin"/>
    <property type="match status" value="1"/>
</dbReference>
<dbReference type="GO" id="GO:0005634">
    <property type="term" value="C:nucleus"/>
    <property type="evidence" value="ECO:0007669"/>
    <property type="project" value="TreeGrafter"/>
</dbReference>
<dbReference type="InterPro" id="IPR010987">
    <property type="entry name" value="Glutathione-S-Trfase_C-like"/>
</dbReference>
<comment type="similarity">
    <text evidence="1">Belongs to the GST superfamily.</text>
</comment>
<feature type="domain" description="GST C-terminal" evidence="2">
    <location>
        <begin position="129"/>
        <end position="261"/>
    </location>
</feature>
<dbReference type="GeneID" id="43656188"/>
<dbReference type="PANTHER" id="PTHR43986:SF10">
    <property type="entry name" value="ELONGATION FACTOR EEF-1B GAMMA SUBUNIT, PUTATIVE (AFU_ORTHOLOGUE AFUA_1G17120)-RELATED"/>
    <property type="match status" value="1"/>
</dbReference>
<evidence type="ECO:0000256" key="1">
    <source>
        <dbReference type="ARBA" id="ARBA00007409"/>
    </source>
</evidence>
<dbReference type="OrthoDB" id="249703at2759"/>
<organism evidence="3 4">
    <name type="scientific">Aspergillus caelatus</name>
    <dbReference type="NCBI Taxonomy" id="61420"/>
    <lineage>
        <taxon>Eukaryota</taxon>
        <taxon>Fungi</taxon>
        <taxon>Dikarya</taxon>
        <taxon>Ascomycota</taxon>
        <taxon>Pezizomycotina</taxon>
        <taxon>Eurotiomycetes</taxon>
        <taxon>Eurotiomycetidae</taxon>
        <taxon>Eurotiales</taxon>
        <taxon>Aspergillaceae</taxon>
        <taxon>Aspergillus</taxon>
        <taxon>Aspergillus subgen. Circumdati</taxon>
    </lineage>
</organism>